<gene>
    <name evidence="11" type="ORF">JX265_005728</name>
</gene>
<dbReference type="InterPro" id="IPR017871">
    <property type="entry name" value="ABC_transporter-like_CS"/>
</dbReference>
<dbReference type="InterPro" id="IPR027417">
    <property type="entry name" value="P-loop_NTPase"/>
</dbReference>
<dbReference type="PROSITE" id="PS50893">
    <property type="entry name" value="ABC_TRANSPORTER_2"/>
    <property type="match status" value="1"/>
</dbReference>
<keyword evidence="5" id="KW-0067">ATP-binding</keyword>
<dbReference type="SMART" id="SM00382">
    <property type="entry name" value="AAA"/>
    <property type="match status" value="2"/>
</dbReference>
<dbReference type="SUPFAM" id="SSF90123">
    <property type="entry name" value="ABC transporter transmembrane region"/>
    <property type="match status" value="2"/>
</dbReference>
<evidence type="ECO:0000256" key="2">
    <source>
        <dbReference type="ARBA" id="ARBA00022448"/>
    </source>
</evidence>
<evidence type="ECO:0000256" key="5">
    <source>
        <dbReference type="ARBA" id="ARBA00022840"/>
    </source>
</evidence>
<keyword evidence="3 8" id="KW-0812">Transmembrane</keyword>
<feature type="domain" description="ABC transporter" evidence="9">
    <location>
        <begin position="393"/>
        <end position="627"/>
    </location>
</feature>
<dbReference type="Pfam" id="PF00664">
    <property type="entry name" value="ABC_membrane"/>
    <property type="match status" value="2"/>
</dbReference>
<protein>
    <recommendedName>
        <fullName evidence="13">ABC transporter</fullName>
    </recommendedName>
</protein>
<evidence type="ECO:0000313" key="11">
    <source>
        <dbReference type="EMBL" id="KAI1871742.1"/>
    </source>
</evidence>
<comment type="caution">
    <text evidence="11">The sequence shown here is derived from an EMBL/GenBank/DDBJ whole genome shotgun (WGS) entry which is preliminary data.</text>
</comment>
<dbReference type="Gene3D" id="1.20.1560.10">
    <property type="entry name" value="ABC transporter type 1, transmembrane domain"/>
    <property type="match status" value="2"/>
</dbReference>
<accession>A0A9Q0APU3</accession>
<evidence type="ECO:0000256" key="7">
    <source>
        <dbReference type="ARBA" id="ARBA00023136"/>
    </source>
</evidence>
<feature type="transmembrane region" description="Helical" evidence="8">
    <location>
        <begin position="105"/>
        <end position="125"/>
    </location>
</feature>
<dbReference type="CDD" id="cd18579">
    <property type="entry name" value="ABC_6TM_ABCC_D1"/>
    <property type="match status" value="1"/>
</dbReference>
<evidence type="ECO:0000256" key="3">
    <source>
        <dbReference type="ARBA" id="ARBA00022692"/>
    </source>
</evidence>
<dbReference type="InterPro" id="IPR050173">
    <property type="entry name" value="ABC_transporter_C-like"/>
</dbReference>
<keyword evidence="2" id="KW-0813">Transport</keyword>
<dbReference type="GO" id="GO:0140359">
    <property type="term" value="F:ABC-type transporter activity"/>
    <property type="evidence" value="ECO:0007669"/>
    <property type="project" value="InterPro"/>
</dbReference>
<evidence type="ECO:0000259" key="10">
    <source>
        <dbReference type="PROSITE" id="PS50929"/>
    </source>
</evidence>
<dbReference type="Gene3D" id="3.40.50.300">
    <property type="entry name" value="P-loop containing nucleotide triphosphate hydrolases"/>
    <property type="match status" value="2"/>
</dbReference>
<keyword evidence="12" id="KW-1185">Reference proteome</keyword>
<dbReference type="PROSITE" id="PS50929">
    <property type="entry name" value="ABC_TM1F"/>
    <property type="match status" value="2"/>
</dbReference>
<evidence type="ECO:0000256" key="1">
    <source>
        <dbReference type="ARBA" id="ARBA00004141"/>
    </source>
</evidence>
<dbReference type="GO" id="GO:0005524">
    <property type="term" value="F:ATP binding"/>
    <property type="evidence" value="ECO:0007669"/>
    <property type="project" value="UniProtKB-KW"/>
</dbReference>
<name>A0A9Q0APU3_9PEZI</name>
<evidence type="ECO:0000256" key="8">
    <source>
        <dbReference type="SAM" id="Phobius"/>
    </source>
</evidence>
<dbReference type="InterPro" id="IPR003593">
    <property type="entry name" value="AAA+_ATPase"/>
</dbReference>
<sequence>MPPLDRDMMPESTRKAMIETWSNRGKPATTKNFVDPYLLLTRPAKPETRRSLPLALMRCLKSPFLAAVVPRLLLIFFRYSQPILIHQAIIYATATLAPPESFRGYWLVVSAVMIYVGIALSAAAYQNSLNRLKLMTRSALVGLIHDHTMTLASVAYDDGASTTLMSTDADNLDGIAEMIHEIWAQVVEVFIGICLLASQVGWIWPLPLFLIYLCSHMSRFVAKHLQPGQKAWNNATQDRIAATSSALRMMKVMKMLGFHNHLSRRIQKLREIELRAASKLRWVMVYYNASANALGIFSPAITLVLFAVISATNSRSLDTETAFTTVAILSMVTHPANMVMTFAPRVVSALSGFERIQSFLLRSPLQVSNRALRKDPSSELAWNPISNQLPTTGPDIQISRVTIGHPQVILEDINIEVATGKLTIVSGPTGSGKSTILRLILGEITPTHGFVSSTTQRIAYCAQIPWLPSGTIKEAICGGTNIYDSSDRRSEKWYDDVINMCSLTHDFESLADGDQTQIGSRGFNLSGGQRQRVALARTLFARCDIVLLDDNFSGLDGETERTIFNNLFGPSGLLRRLGTTVVLVSNSAQFFPAAHHIVVLGNRGIVDQGSWQNINTKATSIAKFSSSHTSRENVILSANYDKLSAQLRAKDDTELDLARQTGDTALYGYYLGFVDCVNLLYFVSVTSMHSFCITVPQYWLRLWTESGNSHTAFYVGGYFLLSTVAWITTSTQAWAVLIRISPQSGLRLHQRLLDIVTCAPLSFFSKTEVGSILNRFSQDVQIVDKQLPSALQTIVTQLCKLAMQIVMLYVAEKWLVMLFPVCMLLVYIVQKVYLRTSRQLRYLELQARAIVLSSFLESVEGLETIRAFGWSQAVIQNNIQSVERSQRPEFLLLCLQRWLNVVLDLLAAGVATTAIAIAVAFREHVSGAQIGIALNIMLVTNTTLLKLVENWTTFEVSLGAIARLKALEKTTPLDGGANATIEPPENWPSSGHIVFEAITAEYHPESVAIKDLSLNVSPGQKLIVCGRTGRLLELRSGKITLDGIDIKNIRLDLLRQRCFIAVSQDPLLLPQETIRFNLDPENLVSDDALITALTKSGLWSHFVESNKHINGGIGISGSGEHSILDRKVSLFQELSVGQCQLFAICRALVKADGLRALGMMPVVLLDEVTSSLDVATESTIDRIVDEEFTQKGQTVIIIAHRLGNLRTKIGRDAVAYMADGRLREVRSDLAPSTMHHFTQTE</sequence>
<dbReference type="Pfam" id="PF00005">
    <property type="entry name" value="ABC_tran"/>
    <property type="match status" value="2"/>
</dbReference>
<dbReference type="PROSITE" id="PS00211">
    <property type="entry name" value="ABC_TRANSPORTER_1"/>
    <property type="match status" value="2"/>
</dbReference>
<proteinExistence type="predicted"/>
<evidence type="ECO:0000256" key="6">
    <source>
        <dbReference type="ARBA" id="ARBA00022989"/>
    </source>
</evidence>
<dbReference type="CDD" id="cd18580">
    <property type="entry name" value="ABC_6TM_ABCC_D2"/>
    <property type="match status" value="1"/>
</dbReference>
<feature type="domain" description="ABC transmembrane type-1" evidence="10">
    <location>
        <begin position="105"/>
        <end position="348"/>
    </location>
</feature>
<keyword evidence="4" id="KW-0547">Nucleotide-binding</keyword>
<dbReference type="PANTHER" id="PTHR24223">
    <property type="entry name" value="ATP-BINDING CASSETTE SUB-FAMILY C"/>
    <property type="match status" value="1"/>
</dbReference>
<dbReference type="Proteomes" id="UP000829685">
    <property type="component" value="Unassembled WGS sequence"/>
</dbReference>
<dbReference type="InterPro" id="IPR003439">
    <property type="entry name" value="ABC_transporter-like_ATP-bd"/>
</dbReference>
<dbReference type="InterPro" id="IPR011527">
    <property type="entry name" value="ABC1_TM_dom"/>
</dbReference>
<dbReference type="EMBL" id="JAFIMR010000012">
    <property type="protein sequence ID" value="KAI1871742.1"/>
    <property type="molecule type" value="Genomic_DNA"/>
</dbReference>
<comment type="subcellular location">
    <subcellularLocation>
        <location evidence="1">Membrane</location>
        <topology evidence="1">Multi-pass membrane protein</topology>
    </subcellularLocation>
</comment>
<dbReference type="GO" id="GO:0016020">
    <property type="term" value="C:membrane"/>
    <property type="evidence" value="ECO:0007669"/>
    <property type="project" value="UniProtKB-SubCell"/>
</dbReference>
<dbReference type="InterPro" id="IPR036640">
    <property type="entry name" value="ABC1_TM_sf"/>
</dbReference>
<evidence type="ECO:0000259" key="9">
    <source>
        <dbReference type="PROSITE" id="PS50893"/>
    </source>
</evidence>
<evidence type="ECO:0008006" key="13">
    <source>
        <dbReference type="Google" id="ProtNLM"/>
    </source>
</evidence>
<dbReference type="AlphaFoldDB" id="A0A9Q0APU3"/>
<keyword evidence="7 8" id="KW-0472">Membrane</keyword>
<feature type="transmembrane region" description="Helical" evidence="8">
    <location>
        <begin position="814"/>
        <end position="834"/>
    </location>
</feature>
<dbReference type="SUPFAM" id="SSF52540">
    <property type="entry name" value="P-loop containing nucleoside triphosphate hydrolases"/>
    <property type="match status" value="2"/>
</dbReference>
<feature type="transmembrane region" description="Helical" evidence="8">
    <location>
        <begin position="189"/>
        <end position="213"/>
    </location>
</feature>
<dbReference type="CDD" id="cd03250">
    <property type="entry name" value="ABCC_MRP_domain1"/>
    <property type="match status" value="1"/>
</dbReference>
<organism evidence="11 12">
    <name type="scientific">Neoarthrinium moseri</name>
    <dbReference type="NCBI Taxonomy" id="1658444"/>
    <lineage>
        <taxon>Eukaryota</taxon>
        <taxon>Fungi</taxon>
        <taxon>Dikarya</taxon>
        <taxon>Ascomycota</taxon>
        <taxon>Pezizomycotina</taxon>
        <taxon>Sordariomycetes</taxon>
        <taxon>Xylariomycetidae</taxon>
        <taxon>Amphisphaeriales</taxon>
        <taxon>Apiosporaceae</taxon>
        <taxon>Neoarthrinium</taxon>
    </lineage>
</organism>
<dbReference type="FunFam" id="1.20.1560.10:FF:000066">
    <property type="entry name" value="ABC multidrug transporter (Eurofung)"/>
    <property type="match status" value="1"/>
</dbReference>
<reference evidence="11" key="1">
    <citation type="submission" date="2021-03" db="EMBL/GenBank/DDBJ databases">
        <title>Revisited historic fungal species revealed as producer of novel bioactive compounds through whole genome sequencing and comparative genomics.</title>
        <authorList>
            <person name="Vignolle G.A."/>
            <person name="Hochenegger N."/>
            <person name="Mach R.L."/>
            <person name="Mach-Aigner A.R."/>
            <person name="Javad Rahimi M."/>
            <person name="Salim K.A."/>
            <person name="Chan C.M."/>
            <person name="Lim L.B.L."/>
            <person name="Cai F."/>
            <person name="Druzhinina I.S."/>
            <person name="U'Ren J.M."/>
            <person name="Derntl C."/>
        </authorList>
    </citation>
    <scope>NUCLEOTIDE SEQUENCE</scope>
    <source>
        <strain evidence="11">TUCIM 5799</strain>
    </source>
</reference>
<dbReference type="PANTHER" id="PTHR24223:SF345">
    <property type="entry name" value="ABC MULTIDRUG TRANSPORTER (EUROFUNG)"/>
    <property type="match status" value="1"/>
</dbReference>
<dbReference type="InterPro" id="IPR044746">
    <property type="entry name" value="ABCC_6TM_D1"/>
</dbReference>
<keyword evidence="6 8" id="KW-1133">Transmembrane helix</keyword>
<dbReference type="InterPro" id="IPR044726">
    <property type="entry name" value="ABCC_6TM_D2"/>
</dbReference>
<dbReference type="GO" id="GO:0016887">
    <property type="term" value="F:ATP hydrolysis activity"/>
    <property type="evidence" value="ECO:0007669"/>
    <property type="project" value="InterPro"/>
</dbReference>
<evidence type="ECO:0000256" key="4">
    <source>
        <dbReference type="ARBA" id="ARBA00022741"/>
    </source>
</evidence>
<feature type="domain" description="ABC transmembrane type-1" evidence="10">
    <location>
        <begin position="698"/>
        <end position="955"/>
    </location>
</feature>
<evidence type="ECO:0000313" key="12">
    <source>
        <dbReference type="Proteomes" id="UP000829685"/>
    </source>
</evidence>
<feature type="transmembrane region" description="Helical" evidence="8">
    <location>
        <begin position="285"/>
        <end position="309"/>
    </location>
</feature>
<feature type="transmembrane region" description="Helical" evidence="8">
    <location>
        <begin position="901"/>
        <end position="921"/>
    </location>
</feature>